<evidence type="ECO:0000256" key="3">
    <source>
        <dbReference type="ARBA" id="ARBA00022475"/>
    </source>
</evidence>
<dbReference type="CDD" id="cd06173">
    <property type="entry name" value="MFS_MefA_like"/>
    <property type="match status" value="1"/>
</dbReference>
<evidence type="ECO:0000313" key="9">
    <source>
        <dbReference type="Proteomes" id="UP000574276"/>
    </source>
</evidence>
<dbReference type="InterPro" id="IPR036259">
    <property type="entry name" value="MFS_trans_sf"/>
</dbReference>
<evidence type="ECO:0000256" key="7">
    <source>
        <dbReference type="SAM" id="Phobius"/>
    </source>
</evidence>
<feature type="transmembrane region" description="Helical" evidence="7">
    <location>
        <begin position="77"/>
        <end position="99"/>
    </location>
</feature>
<accession>A0A839K523</accession>
<dbReference type="PANTHER" id="PTHR43266:SF2">
    <property type="entry name" value="MAJOR FACILITATOR SUPERFAMILY (MFS) PROFILE DOMAIN-CONTAINING PROTEIN"/>
    <property type="match status" value="1"/>
</dbReference>
<keyword evidence="9" id="KW-1185">Reference proteome</keyword>
<dbReference type="SUPFAM" id="SSF103473">
    <property type="entry name" value="MFS general substrate transporter"/>
    <property type="match status" value="1"/>
</dbReference>
<evidence type="ECO:0000256" key="5">
    <source>
        <dbReference type="ARBA" id="ARBA00022989"/>
    </source>
</evidence>
<feature type="transmembrane region" description="Helical" evidence="7">
    <location>
        <begin position="172"/>
        <end position="191"/>
    </location>
</feature>
<reference evidence="8 9" key="1">
    <citation type="submission" date="2020-07" db="EMBL/GenBank/DDBJ databases">
        <title>Characterization and genome sequencing of isolate MD1, a novel member within the family Lachnospiraceae.</title>
        <authorList>
            <person name="Rettenmaier R."/>
            <person name="Di Bello L."/>
            <person name="Zinser C."/>
            <person name="Scheitz K."/>
            <person name="Liebl W."/>
            <person name="Zverlov V."/>
        </authorList>
    </citation>
    <scope>NUCLEOTIDE SEQUENCE [LARGE SCALE GENOMIC DNA]</scope>
    <source>
        <strain evidence="8 9">MD1</strain>
    </source>
</reference>
<evidence type="ECO:0000256" key="2">
    <source>
        <dbReference type="ARBA" id="ARBA00022448"/>
    </source>
</evidence>
<feature type="transmembrane region" description="Helical" evidence="7">
    <location>
        <begin position="12"/>
        <end position="39"/>
    </location>
</feature>
<dbReference type="PANTHER" id="PTHR43266">
    <property type="entry name" value="MACROLIDE-EFFLUX PROTEIN"/>
    <property type="match status" value="1"/>
</dbReference>
<dbReference type="RefSeq" id="WP_228353876.1">
    <property type="nucleotide sequence ID" value="NZ_JACEGA010000001.1"/>
</dbReference>
<evidence type="ECO:0000256" key="4">
    <source>
        <dbReference type="ARBA" id="ARBA00022692"/>
    </source>
</evidence>
<keyword evidence="2" id="KW-0813">Transport</keyword>
<comment type="caution">
    <text evidence="8">The sequence shown here is derived from an EMBL/GenBank/DDBJ whole genome shotgun (WGS) entry which is preliminary data.</text>
</comment>
<feature type="transmembrane region" description="Helical" evidence="7">
    <location>
        <begin position="289"/>
        <end position="307"/>
    </location>
</feature>
<feature type="transmembrane region" description="Helical" evidence="7">
    <location>
        <begin position="223"/>
        <end position="245"/>
    </location>
</feature>
<evidence type="ECO:0000256" key="1">
    <source>
        <dbReference type="ARBA" id="ARBA00004651"/>
    </source>
</evidence>
<proteinExistence type="predicted"/>
<dbReference type="Gene3D" id="1.20.1250.20">
    <property type="entry name" value="MFS general substrate transporter like domains"/>
    <property type="match status" value="1"/>
</dbReference>
<organism evidence="8 9">
    <name type="scientific">Variimorphobacter saccharofermentans</name>
    <dbReference type="NCBI Taxonomy" id="2755051"/>
    <lineage>
        <taxon>Bacteria</taxon>
        <taxon>Bacillati</taxon>
        <taxon>Bacillota</taxon>
        <taxon>Clostridia</taxon>
        <taxon>Lachnospirales</taxon>
        <taxon>Lachnospiraceae</taxon>
        <taxon>Variimorphobacter</taxon>
    </lineage>
</organism>
<keyword evidence="4 7" id="KW-0812">Transmembrane</keyword>
<feature type="transmembrane region" description="Helical" evidence="7">
    <location>
        <begin position="399"/>
        <end position="419"/>
    </location>
</feature>
<keyword evidence="3" id="KW-1003">Cell membrane</keyword>
<feature type="transmembrane region" description="Helical" evidence="7">
    <location>
        <begin position="45"/>
        <end position="65"/>
    </location>
</feature>
<evidence type="ECO:0000313" key="8">
    <source>
        <dbReference type="EMBL" id="MBB2184292.1"/>
    </source>
</evidence>
<dbReference type="AlphaFoldDB" id="A0A839K523"/>
<name>A0A839K523_9FIRM</name>
<dbReference type="InterPro" id="IPR011701">
    <property type="entry name" value="MFS"/>
</dbReference>
<dbReference type="EMBL" id="JACEGA010000001">
    <property type="protein sequence ID" value="MBB2184292.1"/>
    <property type="molecule type" value="Genomic_DNA"/>
</dbReference>
<feature type="transmembrane region" description="Helical" evidence="7">
    <location>
        <begin position="257"/>
        <end position="277"/>
    </location>
</feature>
<feature type="transmembrane region" description="Helical" evidence="7">
    <location>
        <begin position="313"/>
        <end position="336"/>
    </location>
</feature>
<protein>
    <submittedName>
        <fullName evidence="8">MFS transporter</fullName>
    </submittedName>
</protein>
<evidence type="ECO:0000256" key="6">
    <source>
        <dbReference type="ARBA" id="ARBA00023136"/>
    </source>
</evidence>
<sequence length="435" mass="47895">MFKEKINSELKNFYLFLMGQFVSQFGSRLTSYGLILWAYKQSGSVLSLSLLSICYLVPEVFLSFISGTISDRWNKKIIMLVADTISAVFSLSIFIMLLTGNLKVSYLYIINFMMGVMDSFQNPAFEVSVSAMVAKDDYIKTSGIRTFCNSFIGVLAPFVATSLYAILGMECIVLIDLATFVFAFVTLAFVVRVPHISNKDAEAQSLLEQCKFGIRYLINKKGILNLIMFMAFVNLIAAIYNVNLAPMVLSRNGNNDIQLGIVSSTVSIGGILGSILVSKMPQTKKRVPLILNIMSFSFLFCNGLLGIGRNYYVWTLAVFGGNILIPFLTANVEYIMRTKVPLEQQGRVFSARNTLQFASIPIGNLLGGFFADKVFTPFMSNPNDVPAFFSILVGKGEGSGIGLLYVCIALGGLLGCCLFRGNKNLLSLDHEETVA</sequence>
<dbReference type="GO" id="GO:0022857">
    <property type="term" value="F:transmembrane transporter activity"/>
    <property type="evidence" value="ECO:0007669"/>
    <property type="project" value="InterPro"/>
</dbReference>
<dbReference type="Pfam" id="PF07690">
    <property type="entry name" value="MFS_1"/>
    <property type="match status" value="1"/>
</dbReference>
<comment type="subcellular location">
    <subcellularLocation>
        <location evidence="1">Cell membrane</location>
        <topology evidence="1">Multi-pass membrane protein</topology>
    </subcellularLocation>
</comment>
<gene>
    <name evidence="8" type="ORF">H0486_15535</name>
</gene>
<keyword evidence="6 7" id="KW-0472">Membrane</keyword>
<dbReference type="Proteomes" id="UP000574276">
    <property type="component" value="Unassembled WGS sequence"/>
</dbReference>
<feature type="transmembrane region" description="Helical" evidence="7">
    <location>
        <begin position="357"/>
        <end position="379"/>
    </location>
</feature>
<dbReference type="GO" id="GO:0005886">
    <property type="term" value="C:plasma membrane"/>
    <property type="evidence" value="ECO:0007669"/>
    <property type="project" value="UniProtKB-SubCell"/>
</dbReference>
<keyword evidence="5 7" id="KW-1133">Transmembrane helix</keyword>